<dbReference type="InterPro" id="IPR012910">
    <property type="entry name" value="Plug_dom"/>
</dbReference>
<dbReference type="Pfam" id="PF13715">
    <property type="entry name" value="CarbopepD_reg_2"/>
    <property type="match status" value="1"/>
</dbReference>
<feature type="domain" description="TonB-dependent receptor plug" evidence="8">
    <location>
        <begin position="114"/>
        <end position="244"/>
    </location>
</feature>
<evidence type="ECO:0000256" key="5">
    <source>
        <dbReference type="ARBA" id="ARBA00023136"/>
    </source>
</evidence>
<dbReference type="Gene3D" id="2.170.130.10">
    <property type="entry name" value="TonB-dependent receptor, plug domain"/>
    <property type="match status" value="1"/>
</dbReference>
<evidence type="ECO:0000256" key="6">
    <source>
        <dbReference type="ARBA" id="ARBA00023237"/>
    </source>
</evidence>
<accession>A0A7G5E6R4</accession>
<dbReference type="SUPFAM" id="SSF56935">
    <property type="entry name" value="Porins"/>
    <property type="match status" value="1"/>
</dbReference>
<evidence type="ECO:0000256" key="7">
    <source>
        <dbReference type="PROSITE-ProRule" id="PRU01360"/>
    </source>
</evidence>
<evidence type="ECO:0000256" key="3">
    <source>
        <dbReference type="ARBA" id="ARBA00022452"/>
    </source>
</evidence>
<keyword evidence="10" id="KW-1185">Reference proteome</keyword>
<keyword evidence="5 7" id="KW-0472">Membrane</keyword>
<comment type="subcellular location">
    <subcellularLocation>
        <location evidence="1 7">Cell outer membrane</location>
        <topology evidence="1 7">Multi-pass membrane protein</topology>
    </subcellularLocation>
</comment>
<keyword evidence="4 7" id="KW-0812">Transmembrane</keyword>
<evidence type="ECO:0000256" key="2">
    <source>
        <dbReference type="ARBA" id="ARBA00022448"/>
    </source>
</evidence>
<dbReference type="Gene3D" id="2.60.40.1120">
    <property type="entry name" value="Carboxypeptidase-like, regulatory domain"/>
    <property type="match status" value="1"/>
</dbReference>
<dbReference type="SUPFAM" id="SSF49464">
    <property type="entry name" value="Carboxypeptidase regulatory domain-like"/>
    <property type="match status" value="1"/>
</dbReference>
<dbReference type="EMBL" id="CP058555">
    <property type="protein sequence ID" value="QMV69689.1"/>
    <property type="molecule type" value="Genomic_DNA"/>
</dbReference>
<dbReference type="PROSITE" id="PS52016">
    <property type="entry name" value="TONB_DEPENDENT_REC_3"/>
    <property type="match status" value="1"/>
</dbReference>
<evidence type="ECO:0000256" key="4">
    <source>
        <dbReference type="ARBA" id="ARBA00022692"/>
    </source>
</evidence>
<evidence type="ECO:0000259" key="8">
    <source>
        <dbReference type="Pfam" id="PF07715"/>
    </source>
</evidence>
<keyword evidence="2 7" id="KW-0813">Transport</keyword>
<dbReference type="InterPro" id="IPR023996">
    <property type="entry name" value="TonB-dep_OMP_SusC/RagA"/>
</dbReference>
<name>A0A7G5E6R4_9SPHI</name>
<dbReference type="Pfam" id="PF07715">
    <property type="entry name" value="Plug"/>
    <property type="match status" value="1"/>
</dbReference>
<dbReference type="Gene3D" id="2.40.170.20">
    <property type="entry name" value="TonB-dependent receptor, beta-barrel domain"/>
    <property type="match status" value="1"/>
</dbReference>
<evidence type="ECO:0000256" key="1">
    <source>
        <dbReference type="ARBA" id="ARBA00004571"/>
    </source>
</evidence>
<proteinExistence type="inferred from homology"/>
<dbReference type="InterPro" id="IPR037066">
    <property type="entry name" value="Plug_dom_sf"/>
</dbReference>
<protein>
    <submittedName>
        <fullName evidence="9">SusC/RagA family TonB-linked outer membrane protein</fullName>
    </submittedName>
</protein>
<dbReference type="InterPro" id="IPR008969">
    <property type="entry name" value="CarboxyPept-like_regulatory"/>
</dbReference>
<dbReference type="InterPro" id="IPR039426">
    <property type="entry name" value="TonB-dep_rcpt-like"/>
</dbReference>
<evidence type="ECO:0000313" key="10">
    <source>
        <dbReference type="Proteomes" id="UP000515450"/>
    </source>
</evidence>
<keyword evidence="6 7" id="KW-0998">Cell outer membrane</keyword>
<dbReference type="Proteomes" id="UP000515450">
    <property type="component" value="Chromosome"/>
</dbReference>
<comment type="similarity">
    <text evidence="7">Belongs to the TonB-dependent receptor family.</text>
</comment>
<sequence length="1050" mass="117219">MKRILPIIILVVMSYFHVFGQTIPVEGTVRDANGQPLAGMTVTERGTTNQASTNQQGSFTLAVKSLPVTLVFSGVGFKRQEVHVTTKQAPAVTLQSDASSLDEVVVVGYQRQSVKKTTSAVQVISGKTIQDLPAPSFESLLQGRVAGVNIQNFTGEPGARNTFTIRGNTTISPDLNSEVDLANTMSSPLYIIDGMPLSITDLANSTATGTNYIAGININDIESIVVQKDASATAVWGSRGANGVIVIKTKTGNVGKPQVRVSYYKGVTERPQLQRTLGGAAERRAKMGIISQYASWAQMGSITQPLTDSLNSSYNNATDWQDLFYTTGNIDNADASISGGNEGVNYRLSGGYYNEDGVVRNTGFKRYSLRGNFGFKLAPIIRSDFMFSTARINRKRGLGRGIDEVVPVNQGQMPSSFVGLAKADYDFYYGQYDKLKDDNQTDNINLFSKTYVDIIKGLQYSLEASAQINLDSRDQFQPKELNNGVSFAESNNRNAYTYNLANVLNYARTFQDKHSIAITAMQSFQYDKQKSAYLLGYNIPTDDIKVIQGVAAKDLRGSTDFKEAGLLSYMGQFSYDYKSKYIFNASWRADASSRFGKDTKWGYFPALSGAWVVSDESFMSKFKWVDLFKLRGSWGKSGVLPSDFYAPYNVWELSSNAYDGTTFAVPSFKKPLTLTNLTWNKSEQTNIGFDLFTFNNRLNITFDTYRKITKDPIMSFPFPYYTGYTNLSYNVPMTIYNEGFDLTIATRNLSKNSALQWNTNLNVTYNRNRIGALPYGNRSFYADSRGWNEQLLYRVGSPIYQWAQMIYQGVYSHQDQIPGNPITGRPLTYFKGNNPVKPGYPNWLDVNNDWDVWSDEDKGAADGDLVPTGNPNPKFTGGLYNEFTYKNFSFSILNTFTLGRDIINTLKSNQFNSIGSNIYNFTNNRLPDLEGVDYWTPEKAKDPNYQAGFPSIAPFGGYFYQFLPFSTMFNENGSYFKIKTITLGYLVPRTIVDRLKIGARLIRFYAMLDNVHTFQKSHVPDAELVSPQGEYSGGAYPLPKKYTIGLEVNF</sequence>
<keyword evidence="3 7" id="KW-1134">Transmembrane beta strand</keyword>
<organism evidence="9 10">
    <name type="scientific">Sphingobacterium paramultivorum</name>
    <dbReference type="NCBI Taxonomy" id="2886510"/>
    <lineage>
        <taxon>Bacteria</taxon>
        <taxon>Pseudomonadati</taxon>
        <taxon>Bacteroidota</taxon>
        <taxon>Sphingobacteriia</taxon>
        <taxon>Sphingobacteriales</taxon>
        <taxon>Sphingobacteriaceae</taxon>
        <taxon>Sphingobacterium</taxon>
    </lineage>
</organism>
<evidence type="ECO:0000313" key="9">
    <source>
        <dbReference type="EMBL" id="QMV69689.1"/>
    </source>
</evidence>
<dbReference type="NCBIfam" id="TIGR04057">
    <property type="entry name" value="SusC_RagA_signa"/>
    <property type="match status" value="1"/>
</dbReference>
<dbReference type="GO" id="GO:0009279">
    <property type="term" value="C:cell outer membrane"/>
    <property type="evidence" value="ECO:0007669"/>
    <property type="project" value="UniProtKB-SubCell"/>
</dbReference>
<dbReference type="InterPro" id="IPR023997">
    <property type="entry name" value="TonB-dep_OMP_SusC/RagA_CS"/>
</dbReference>
<dbReference type="NCBIfam" id="TIGR04056">
    <property type="entry name" value="OMP_RagA_SusC"/>
    <property type="match status" value="1"/>
</dbReference>
<reference evidence="9 10" key="1">
    <citation type="journal article" date="2020" name="G3 (Bethesda)">
        <title>CeMbio - The Caenorhabditis elegans Microbiome Resource.</title>
        <authorList>
            <person name="Dirksen P."/>
            <person name="Assie A."/>
            <person name="Zimmermann J."/>
            <person name="Zhang F."/>
            <person name="Tietje A.M."/>
            <person name="Marsh S.A."/>
            <person name="Felix M.A."/>
            <person name="Shapira M."/>
            <person name="Kaleta C."/>
            <person name="Schulenburg H."/>
            <person name="Samuel B."/>
        </authorList>
    </citation>
    <scope>NUCLEOTIDE SEQUENCE [LARGE SCALE GENOMIC DNA]</scope>
    <source>
        <strain evidence="9 10">BIGb0170</strain>
    </source>
</reference>
<dbReference type="AlphaFoldDB" id="A0A7G5E6R4"/>
<dbReference type="RefSeq" id="WP_182330424.1">
    <property type="nucleotide sequence ID" value="NZ_CP058555.1"/>
</dbReference>
<dbReference type="InterPro" id="IPR036942">
    <property type="entry name" value="Beta-barrel_TonB_sf"/>
</dbReference>
<gene>
    <name evidence="9" type="ORF">HS960_19430</name>
</gene>